<dbReference type="InterPro" id="IPR058532">
    <property type="entry name" value="YjbR/MT2646/Rv2570-like"/>
</dbReference>
<keyword evidence="2" id="KW-1185">Reference proteome</keyword>
<dbReference type="Pfam" id="PF04237">
    <property type="entry name" value="YjbR"/>
    <property type="match status" value="1"/>
</dbReference>
<dbReference type="InterPro" id="IPR038056">
    <property type="entry name" value="YjbR-like_sf"/>
</dbReference>
<name>A0A4R9G5A8_9LEPT</name>
<dbReference type="GO" id="GO:0003677">
    <property type="term" value="F:DNA binding"/>
    <property type="evidence" value="ECO:0007669"/>
    <property type="project" value="UniProtKB-KW"/>
</dbReference>
<dbReference type="Proteomes" id="UP000297453">
    <property type="component" value="Unassembled WGS sequence"/>
</dbReference>
<dbReference type="SUPFAM" id="SSF142906">
    <property type="entry name" value="YjbR-like"/>
    <property type="match status" value="1"/>
</dbReference>
<keyword evidence="1" id="KW-0238">DNA-binding</keyword>
<evidence type="ECO:0000313" key="1">
    <source>
        <dbReference type="EMBL" id="TGK06728.1"/>
    </source>
</evidence>
<evidence type="ECO:0000313" key="2">
    <source>
        <dbReference type="Proteomes" id="UP000297453"/>
    </source>
</evidence>
<comment type="caution">
    <text evidence="1">The sequence shown here is derived from an EMBL/GenBank/DDBJ whole genome shotgun (WGS) entry which is preliminary data.</text>
</comment>
<dbReference type="Gene3D" id="3.90.1150.30">
    <property type="match status" value="1"/>
</dbReference>
<protein>
    <submittedName>
        <fullName evidence="1">MmcQ/YjbR family DNA-binding protein</fullName>
    </submittedName>
</protein>
<dbReference type="OrthoDB" id="277063at2"/>
<dbReference type="EMBL" id="RQEP01000005">
    <property type="protein sequence ID" value="TGK06728.1"/>
    <property type="molecule type" value="Genomic_DNA"/>
</dbReference>
<proteinExistence type="predicted"/>
<accession>A0A4R9G5A8</accession>
<sequence>MLGFLCSLEKVGSSKSLIHPTMPKKVDQLARVRKICFSLPEVTEVGAWGAPTFRIRSKMFAMYREDHHGDGRLGLWLKSTFDQQEALLEFDPIRFFKPAYVGPRGWIGLHLDKNSDEEVSFHVKEAYKLIAPRKLLEKFNI</sequence>
<dbReference type="AlphaFoldDB" id="A0A4R9G5A8"/>
<reference evidence="1" key="1">
    <citation type="journal article" date="2019" name="PLoS Negl. Trop. Dis.">
        <title>Revisiting the worldwide diversity of Leptospira species in the environment.</title>
        <authorList>
            <person name="Vincent A.T."/>
            <person name="Schiettekatte O."/>
            <person name="Bourhy P."/>
            <person name="Veyrier F.J."/>
            <person name="Picardeau M."/>
        </authorList>
    </citation>
    <scope>NUCLEOTIDE SEQUENCE [LARGE SCALE GENOMIC DNA]</scope>
    <source>
        <strain evidence="1">SSS9</strain>
    </source>
</reference>
<gene>
    <name evidence="1" type="ORF">EHO59_00910</name>
</gene>
<organism evidence="1 2">
    <name type="scientific">Leptospira semungkisensis</name>
    <dbReference type="NCBI Taxonomy" id="2484985"/>
    <lineage>
        <taxon>Bacteria</taxon>
        <taxon>Pseudomonadati</taxon>
        <taxon>Spirochaetota</taxon>
        <taxon>Spirochaetia</taxon>
        <taxon>Leptospirales</taxon>
        <taxon>Leptospiraceae</taxon>
        <taxon>Leptospira</taxon>
    </lineage>
</organism>